<dbReference type="EMBL" id="LC738874">
    <property type="protein sequence ID" value="BDT62316.1"/>
    <property type="molecule type" value="Genomic_DNA"/>
</dbReference>
<feature type="domain" description="Reverse transcriptase" evidence="1">
    <location>
        <begin position="104"/>
        <end position="367"/>
    </location>
</feature>
<dbReference type="SUPFAM" id="SSF56672">
    <property type="entry name" value="DNA/RNA polymerases"/>
    <property type="match status" value="1"/>
</dbReference>
<dbReference type="PANTHER" id="PTHR47027">
    <property type="entry name" value="REVERSE TRANSCRIPTASE DOMAIN-CONTAINING PROTEIN"/>
    <property type="match status" value="1"/>
</dbReference>
<proteinExistence type="predicted"/>
<dbReference type="PRINTS" id="PR01345">
    <property type="entry name" value="CERVTRCPTASE"/>
</dbReference>
<evidence type="ECO:0000259" key="1">
    <source>
        <dbReference type="PROSITE" id="PS50878"/>
    </source>
</evidence>
<dbReference type="InterPro" id="IPR000477">
    <property type="entry name" value="RT_dom"/>
</dbReference>
<sequence>MYRTRGKKCLEQQCEMIKDDNDSILINLDRVQKRWAEYITSLYSEVNTNKRSIWNKKMIAGPITSKEIKHAIKILQMENEIEYNNIPFEFKTLPDCELVEIVNHVYDSKITFEKLLESIFMVLPKRPETVYEKVIILMIYVSKIVLKVMLIRNRTTIRKRKTVEQFGYRFEKETTNAIFCMRMLMEKCIEKQKDMYICCINYVKPFTCVKYDKLRELQEKLKIDRKDLRLINNLYDDEKKAIKFHRKINDWIDMKKECVLSPDLFNLYSEEALGKIKACEGVDLEGTNYNNFRYADNIVLIADSEEKLQSILDIITRESERVGSEIKSQKSCVMVTSKKALIPECCVMVNGIQIEQVNSFKYLGSWITSDGRSDTDIKYRIDLAKKAFMDMKNILCAHDIKIEIRKYLFNYYIRPILLYGCESWTITKNMEKRLEAVEVWFWKNMINITRISDEYTLDSTEIKKELLDTIKLRQLNFIGRELRKEGGIEKNIMKAEMAGKRARGRQRSKMLDWMTKEFNIKDGEQLGVIIENWK</sequence>
<name>A0A9C7F099_9VIRU</name>
<evidence type="ECO:0000313" key="2">
    <source>
        <dbReference type="EMBL" id="BDT62316.1"/>
    </source>
</evidence>
<dbReference type="PROSITE" id="PS50878">
    <property type="entry name" value="RT_POL"/>
    <property type="match status" value="1"/>
</dbReference>
<dbReference type="InterPro" id="IPR043502">
    <property type="entry name" value="DNA/RNA_pol_sf"/>
</dbReference>
<accession>A0A9C7F099</accession>
<dbReference type="PANTHER" id="PTHR47027:SF20">
    <property type="entry name" value="REVERSE TRANSCRIPTASE-LIKE PROTEIN WITH RNA-DIRECTED DNA POLYMERASE DOMAIN"/>
    <property type="match status" value="1"/>
</dbReference>
<organism evidence="2">
    <name type="scientific">Melicertus latisulcatus majanivirus</name>
    <dbReference type="NCBI Taxonomy" id="2984277"/>
    <lineage>
        <taxon>Viruses</taxon>
        <taxon>Viruses incertae sedis</taxon>
        <taxon>Naldaviricetes</taxon>
        <taxon>Nimaviridae</taxon>
    </lineage>
</organism>
<reference evidence="2" key="1">
    <citation type="submission" date="2022-10" db="EMBL/GenBank/DDBJ databases">
        <title>Genome sequences of endogenous nimaviruses in decapod crustaceans.</title>
        <authorList>
            <person name="Kawato S."/>
            <person name="Nozaki R."/>
            <person name="Kondo H."/>
            <person name="Hirono I."/>
        </authorList>
    </citation>
    <scope>NUCLEOTIDE SEQUENCE</scope>
    <source>
        <strain evidence="2">Okinawa2016</strain>
    </source>
</reference>
<dbReference type="Pfam" id="PF00078">
    <property type="entry name" value="RVT_1"/>
    <property type="match status" value="1"/>
</dbReference>
<protein>
    <recommendedName>
        <fullName evidence="1">Reverse transcriptase domain-containing protein</fullName>
    </recommendedName>
</protein>